<protein>
    <submittedName>
        <fullName evidence="2">Uncharacterized protein</fullName>
    </submittedName>
</protein>
<proteinExistence type="predicted"/>
<dbReference type="AlphaFoldDB" id="A0A5B0NEU6"/>
<dbReference type="EMBL" id="VDEP01000411">
    <property type="protein sequence ID" value="KAA1086289.1"/>
    <property type="molecule type" value="Genomic_DNA"/>
</dbReference>
<gene>
    <name evidence="2" type="ORF">PGTUg99_004355</name>
</gene>
<feature type="region of interest" description="Disordered" evidence="1">
    <location>
        <begin position="48"/>
        <end position="70"/>
    </location>
</feature>
<comment type="caution">
    <text evidence="2">The sequence shown here is derived from an EMBL/GenBank/DDBJ whole genome shotgun (WGS) entry which is preliminary data.</text>
</comment>
<dbReference type="Proteomes" id="UP000325313">
    <property type="component" value="Unassembled WGS sequence"/>
</dbReference>
<sequence length="70" mass="7794">MSWIVSRRVPSSLEYFKAFFPALLPDSSFSSPLHELHPHHQIFKRLVANGPQPPPQRGHGAFPKQCSGSG</sequence>
<accession>A0A5B0NEU6</accession>
<evidence type="ECO:0000313" key="2">
    <source>
        <dbReference type="EMBL" id="KAA1086289.1"/>
    </source>
</evidence>
<organism evidence="2 3">
    <name type="scientific">Puccinia graminis f. sp. tritici</name>
    <dbReference type="NCBI Taxonomy" id="56615"/>
    <lineage>
        <taxon>Eukaryota</taxon>
        <taxon>Fungi</taxon>
        <taxon>Dikarya</taxon>
        <taxon>Basidiomycota</taxon>
        <taxon>Pucciniomycotina</taxon>
        <taxon>Pucciniomycetes</taxon>
        <taxon>Pucciniales</taxon>
        <taxon>Pucciniaceae</taxon>
        <taxon>Puccinia</taxon>
    </lineage>
</organism>
<evidence type="ECO:0000313" key="3">
    <source>
        <dbReference type="Proteomes" id="UP000325313"/>
    </source>
</evidence>
<reference evidence="2 3" key="1">
    <citation type="submission" date="2019-05" db="EMBL/GenBank/DDBJ databases">
        <title>Emergence of the Ug99 lineage of the wheat stem rust pathogen through somatic hybridization.</title>
        <authorList>
            <person name="Li F."/>
            <person name="Upadhyaya N.M."/>
            <person name="Sperschneider J."/>
            <person name="Matny O."/>
            <person name="Nguyen-Phuc H."/>
            <person name="Mago R."/>
            <person name="Raley C."/>
            <person name="Miller M.E."/>
            <person name="Silverstein K.A.T."/>
            <person name="Henningsen E."/>
            <person name="Hirsch C.D."/>
            <person name="Visser B."/>
            <person name="Pretorius Z.A."/>
            <person name="Steffenson B.J."/>
            <person name="Schwessinger B."/>
            <person name="Dodds P.N."/>
            <person name="Figueroa M."/>
        </authorList>
    </citation>
    <scope>NUCLEOTIDE SEQUENCE [LARGE SCALE GENOMIC DNA]</scope>
    <source>
        <strain evidence="2 3">Ug99</strain>
    </source>
</reference>
<name>A0A5B0NEU6_PUCGR</name>
<evidence type="ECO:0000256" key="1">
    <source>
        <dbReference type="SAM" id="MobiDB-lite"/>
    </source>
</evidence>